<reference evidence="2 3" key="1">
    <citation type="submission" date="2017-05" db="EMBL/GenBank/DDBJ databases">
        <title>Complete and WGS of Bordetella genogroups.</title>
        <authorList>
            <person name="Spilker T."/>
            <person name="Lipuma J."/>
        </authorList>
    </citation>
    <scope>NUCLEOTIDE SEQUENCE [LARGE SCALE GENOMIC DNA]</scope>
    <source>
        <strain evidence="2 3">AU9795</strain>
    </source>
</reference>
<dbReference type="InterPro" id="IPR023606">
    <property type="entry name" value="CoA-Trfase_III_dom_1_sf"/>
</dbReference>
<dbReference type="PANTHER" id="PTHR48207">
    <property type="entry name" value="SUCCINATE--HYDROXYMETHYLGLUTARATE COA-TRANSFERASE"/>
    <property type="match status" value="1"/>
</dbReference>
<dbReference type="Gene3D" id="3.30.1540.10">
    <property type="entry name" value="formyl-coa transferase, domain 3"/>
    <property type="match status" value="1"/>
</dbReference>
<dbReference type="InterPro" id="IPR044855">
    <property type="entry name" value="CoA-Trfase_III_dom3_sf"/>
</dbReference>
<protein>
    <submittedName>
        <fullName evidence="2">Carnitine dehydratase</fullName>
    </submittedName>
</protein>
<keyword evidence="1" id="KW-0808">Transferase</keyword>
<dbReference type="Proteomes" id="UP000216354">
    <property type="component" value="Unassembled WGS sequence"/>
</dbReference>
<keyword evidence="3" id="KW-1185">Reference proteome</keyword>
<dbReference type="PANTHER" id="PTHR48207:SF3">
    <property type="entry name" value="SUCCINATE--HYDROXYMETHYLGLUTARATE COA-TRANSFERASE"/>
    <property type="match status" value="1"/>
</dbReference>
<dbReference type="SUPFAM" id="SSF89796">
    <property type="entry name" value="CoA-transferase family III (CaiB/BaiF)"/>
    <property type="match status" value="1"/>
</dbReference>
<evidence type="ECO:0000313" key="2">
    <source>
        <dbReference type="EMBL" id="OZI58823.1"/>
    </source>
</evidence>
<dbReference type="EMBL" id="NEVR01000004">
    <property type="protein sequence ID" value="OZI58823.1"/>
    <property type="molecule type" value="Genomic_DNA"/>
</dbReference>
<comment type="caution">
    <text evidence="2">The sequence shown here is derived from an EMBL/GenBank/DDBJ whole genome shotgun (WGS) entry which is preliminary data.</text>
</comment>
<dbReference type="Gene3D" id="3.40.50.10540">
    <property type="entry name" value="Crotonobetainyl-coa:carnitine coa-transferase, domain 1"/>
    <property type="match status" value="1"/>
</dbReference>
<accession>A0ABX4EWJ2</accession>
<organism evidence="2 3">
    <name type="scientific">Bordetella genomosp. 1</name>
    <dbReference type="NCBI Taxonomy" id="1395607"/>
    <lineage>
        <taxon>Bacteria</taxon>
        <taxon>Pseudomonadati</taxon>
        <taxon>Pseudomonadota</taxon>
        <taxon>Betaproteobacteria</taxon>
        <taxon>Burkholderiales</taxon>
        <taxon>Alcaligenaceae</taxon>
        <taxon>Bordetella</taxon>
    </lineage>
</organism>
<proteinExistence type="predicted"/>
<dbReference type="RefSeq" id="WP_094832518.1">
    <property type="nucleotide sequence ID" value="NZ_NEVR01000004.1"/>
</dbReference>
<gene>
    <name evidence="2" type="ORF">CAL27_19295</name>
</gene>
<evidence type="ECO:0000256" key="1">
    <source>
        <dbReference type="ARBA" id="ARBA00022679"/>
    </source>
</evidence>
<dbReference type="Pfam" id="PF02515">
    <property type="entry name" value="CoA_transf_3"/>
    <property type="match status" value="1"/>
</dbReference>
<dbReference type="InterPro" id="IPR003673">
    <property type="entry name" value="CoA-Trfase_fam_III"/>
</dbReference>
<dbReference type="InterPro" id="IPR050483">
    <property type="entry name" value="CoA-transferase_III_domain"/>
</dbReference>
<evidence type="ECO:0000313" key="3">
    <source>
        <dbReference type="Proteomes" id="UP000216354"/>
    </source>
</evidence>
<name>A0ABX4EWJ2_9BORD</name>
<sequence>MSEASVPQGGALAGLKIVDLSRVLAGPLCTQMLADNGADVIKIEPPSGDETRTLGPPFAASGDAAYFSAVNRGKRALALDLSRPEGRAVLLALLEEADVLVENFVPGTMARWGLDYEQTLAARFPRLVYCAISGFGADGPLGGLPGYDAILQAMCGLMSVNGEPACGPTRIGIPIVDHLTGYTAMTGILMALVERAKSGRGQRVEATLFNTALSLLVPHAANWMESGTAPGLLGSAHPNIAPYDKFQCRDGPVFLGILNDRQFRRFCDYLGLAEALADERYAHNAGRLRHRDALRAIIEKALAGHERQPLCQALMGLGVPAGPVNSVPEAFAQPHAAAMRVGEGGYRGVGLPNHLSRTPGAPGRAPPRFAEHTEQILQEAGFDPDRIAQLRESGALPAAP</sequence>